<evidence type="ECO:0000313" key="9">
    <source>
        <dbReference type="EMBL" id="OGG93241.1"/>
    </source>
</evidence>
<feature type="transmembrane region" description="Helical" evidence="8">
    <location>
        <begin position="166"/>
        <end position="184"/>
    </location>
</feature>
<keyword evidence="5 8" id="KW-0812">Transmembrane</keyword>
<feature type="transmembrane region" description="Helical" evidence="8">
    <location>
        <begin position="223"/>
        <end position="247"/>
    </location>
</feature>
<gene>
    <name evidence="9" type="ORF">A2527_13395</name>
</gene>
<sequence length="305" mass="32531">MVVIAALGPVFFLIGIGMAVRRFELLPISSIAPLNSLLYWIFLPVLLFYKTFNLDFAQVSVAIPFLALLLGSLSCIAFSWLIGLGIGLPKIQRGAFMQAGFRGNLAFVGLPIALFWIGGSAKEAMIYPLLAPAIIFYNLMGVLLLVPGSQGVAWKLVLKNTGTNPLILSISAGLAYGYLVDWPLPLVFDRTFEVLSGAVLPLALVLVGAQASFKSIKLTSDPALWAGVIKTLVNPLFGLGWAVLLGLGGIERQILVILMISPTAAAAYILAEQLERGPELTARAIVFSVVFALLAYPLALISFGG</sequence>
<dbReference type="GO" id="GO:0055085">
    <property type="term" value="P:transmembrane transport"/>
    <property type="evidence" value="ECO:0007669"/>
    <property type="project" value="InterPro"/>
</dbReference>
<dbReference type="EMBL" id="MFNE01000052">
    <property type="protein sequence ID" value="OGG93241.1"/>
    <property type="molecule type" value="Genomic_DNA"/>
</dbReference>
<feature type="transmembrane region" description="Helical" evidence="8">
    <location>
        <begin position="95"/>
        <end position="117"/>
    </location>
</feature>
<feature type="transmembrane region" description="Helical" evidence="8">
    <location>
        <begin position="29"/>
        <end position="49"/>
    </location>
</feature>
<accession>A0A1F6G559</accession>
<dbReference type="InterPro" id="IPR038770">
    <property type="entry name" value="Na+/solute_symporter_sf"/>
</dbReference>
<dbReference type="PANTHER" id="PTHR36838">
    <property type="entry name" value="AUXIN EFFLUX CARRIER FAMILY PROTEIN"/>
    <property type="match status" value="1"/>
</dbReference>
<keyword evidence="3" id="KW-0813">Transport</keyword>
<evidence type="ECO:0000256" key="3">
    <source>
        <dbReference type="ARBA" id="ARBA00022448"/>
    </source>
</evidence>
<reference evidence="9 10" key="1">
    <citation type="journal article" date="2016" name="Nat. Commun.">
        <title>Thousands of microbial genomes shed light on interconnected biogeochemical processes in an aquifer system.</title>
        <authorList>
            <person name="Anantharaman K."/>
            <person name="Brown C.T."/>
            <person name="Hug L.A."/>
            <person name="Sharon I."/>
            <person name="Castelle C.J."/>
            <person name="Probst A.J."/>
            <person name="Thomas B.C."/>
            <person name="Singh A."/>
            <person name="Wilkins M.J."/>
            <person name="Karaoz U."/>
            <person name="Brodie E.L."/>
            <person name="Williams K.H."/>
            <person name="Hubbard S.S."/>
            <person name="Banfield J.F."/>
        </authorList>
    </citation>
    <scope>NUCLEOTIDE SEQUENCE [LARGE SCALE GENOMIC DNA]</scope>
</reference>
<organism evidence="9 10">
    <name type="scientific">Candidatus Lambdaproteobacteria bacterium RIFOXYD2_FULL_50_16</name>
    <dbReference type="NCBI Taxonomy" id="1817772"/>
    <lineage>
        <taxon>Bacteria</taxon>
        <taxon>Pseudomonadati</taxon>
        <taxon>Pseudomonadota</taxon>
        <taxon>Candidatus Lambdaproteobacteria</taxon>
    </lineage>
</organism>
<evidence type="ECO:0000313" key="10">
    <source>
        <dbReference type="Proteomes" id="UP000178449"/>
    </source>
</evidence>
<dbReference type="AlphaFoldDB" id="A0A1F6G559"/>
<comment type="subcellular location">
    <subcellularLocation>
        <location evidence="1">Cell membrane</location>
        <topology evidence="1">Multi-pass membrane protein</topology>
    </subcellularLocation>
</comment>
<dbReference type="Pfam" id="PF03547">
    <property type="entry name" value="Mem_trans"/>
    <property type="match status" value="1"/>
</dbReference>
<evidence type="ECO:0000256" key="5">
    <source>
        <dbReference type="ARBA" id="ARBA00022692"/>
    </source>
</evidence>
<evidence type="ECO:0000256" key="7">
    <source>
        <dbReference type="ARBA" id="ARBA00023136"/>
    </source>
</evidence>
<evidence type="ECO:0008006" key="11">
    <source>
        <dbReference type="Google" id="ProtNLM"/>
    </source>
</evidence>
<name>A0A1F6G559_9PROT</name>
<evidence type="ECO:0000256" key="4">
    <source>
        <dbReference type="ARBA" id="ARBA00022475"/>
    </source>
</evidence>
<keyword evidence="6 8" id="KW-1133">Transmembrane helix</keyword>
<evidence type="ECO:0000256" key="8">
    <source>
        <dbReference type="SAM" id="Phobius"/>
    </source>
</evidence>
<evidence type="ECO:0000256" key="2">
    <source>
        <dbReference type="ARBA" id="ARBA00010145"/>
    </source>
</evidence>
<feature type="transmembrane region" description="Helical" evidence="8">
    <location>
        <begin position="124"/>
        <end position="146"/>
    </location>
</feature>
<evidence type="ECO:0000256" key="6">
    <source>
        <dbReference type="ARBA" id="ARBA00022989"/>
    </source>
</evidence>
<keyword evidence="7 8" id="KW-0472">Membrane</keyword>
<dbReference type="Proteomes" id="UP000178449">
    <property type="component" value="Unassembled WGS sequence"/>
</dbReference>
<protein>
    <recommendedName>
        <fullName evidence="11">Transporter</fullName>
    </recommendedName>
</protein>
<dbReference type="InterPro" id="IPR004776">
    <property type="entry name" value="Mem_transp_PIN-like"/>
</dbReference>
<dbReference type="GO" id="GO:0005886">
    <property type="term" value="C:plasma membrane"/>
    <property type="evidence" value="ECO:0007669"/>
    <property type="project" value="UniProtKB-SubCell"/>
</dbReference>
<dbReference type="STRING" id="1817772.A2527_13395"/>
<keyword evidence="4" id="KW-1003">Cell membrane</keyword>
<evidence type="ECO:0000256" key="1">
    <source>
        <dbReference type="ARBA" id="ARBA00004651"/>
    </source>
</evidence>
<comment type="similarity">
    <text evidence="2">Belongs to the auxin efflux carrier (TC 2.A.69) family.</text>
</comment>
<comment type="caution">
    <text evidence="9">The sequence shown here is derived from an EMBL/GenBank/DDBJ whole genome shotgun (WGS) entry which is preliminary data.</text>
</comment>
<proteinExistence type="inferred from homology"/>
<dbReference type="Gene3D" id="1.20.1530.20">
    <property type="match status" value="1"/>
</dbReference>
<feature type="transmembrane region" description="Helical" evidence="8">
    <location>
        <begin position="61"/>
        <end position="83"/>
    </location>
</feature>
<feature type="transmembrane region" description="Helical" evidence="8">
    <location>
        <begin position="254"/>
        <end position="271"/>
    </location>
</feature>
<feature type="transmembrane region" description="Helical" evidence="8">
    <location>
        <begin position="283"/>
        <end position="303"/>
    </location>
</feature>
<feature type="transmembrane region" description="Helical" evidence="8">
    <location>
        <begin position="191"/>
        <end position="211"/>
    </location>
</feature>